<reference evidence="1" key="1">
    <citation type="submission" date="2022-04" db="EMBL/GenBank/DDBJ databases">
        <title>A functionally conserved STORR gene fusion in Papaver species that diverged 16.8 million years ago.</title>
        <authorList>
            <person name="Catania T."/>
        </authorList>
    </citation>
    <scope>NUCLEOTIDE SEQUENCE</scope>
    <source>
        <strain evidence="1">S-188037</strain>
    </source>
</reference>
<protein>
    <recommendedName>
        <fullName evidence="3">ARM repeat superfamily protein</fullName>
    </recommendedName>
</protein>
<gene>
    <name evidence="1" type="ORF">MKW98_011350</name>
</gene>
<comment type="caution">
    <text evidence="1">The sequence shown here is derived from an EMBL/GenBank/DDBJ whole genome shotgun (WGS) entry which is preliminary data.</text>
</comment>
<name>A0AAD4SX01_9MAGN</name>
<organism evidence="1 2">
    <name type="scientific">Papaver atlanticum</name>
    <dbReference type="NCBI Taxonomy" id="357466"/>
    <lineage>
        <taxon>Eukaryota</taxon>
        <taxon>Viridiplantae</taxon>
        <taxon>Streptophyta</taxon>
        <taxon>Embryophyta</taxon>
        <taxon>Tracheophyta</taxon>
        <taxon>Spermatophyta</taxon>
        <taxon>Magnoliopsida</taxon>
        <taxon>Ranunculales</taxon>
        <taxon>Papaveraceae</taxon>
        <taxon>Papaveroideae</taxon>
        <taxon>Papaver</taxon>
    </lineage>
</organism>
<evidence type="ECO:0000313" key="1">
    <source>
        <dbReference type="EMBL" id="KAI3923720.1"/>
    </source>
</evidence>
<dbReference type="PANTHER" id="PTHR37743">
    <property type="entry name" value="ARM REPEAT SUPERFAMILY PROTEIN"/>
    <property type="match status" value="1"/>
</dbReference>
<dbReference type="Proteomes" id="UP001202328">
    <property type="component" value="Unassembled WGS sequence"/>
</dbReference>
<dbReference type="EMBL" id="JAJJMB010008429">
    <property type="protein sequence ID" value="KAI3923720.1"/>
    <property type="molecule type" value="Genomic_DNA"/>
</dbReference>
<evidence type="ECO:0000313" key="2">
    <source>
        <dbReference type="Proteomes" id="UP001202328"/>
    </source>
</evidence>
<accession>A0AAD4SX01</accession>
<dbReference type="InterPro" id="IPR016024">
    <property type="entry name" value="ARM-type_fold"/>
</dbReference>
<evidence type="ECO:0008006" key="3">
    <source>
        <dbReference type="Google" id="ProtNLM"/>
    </source>
</evidence>
<dbReference type="SUPFAM" id="SSF48371">
    <property type="entry name" value="ARM repeat"/>
    <property type="match status" value="2"/>
</dbReference>
<keyword evidence="2" id="KW-1185">Reference proteome</keyword>
<proteinExistence type="predicted"/>
<dbReference type="Gene3D" id="1.25.10.10">
    <property type="entry name" value="Leucine-rich Repeat Variant"/>
    <property type="match status" value="1"/>
</dbReference>
<dbReference type="InterPro" id="IPR011989">
    <property type="entry name" value="ARM-like"/>
</dbReference>
<dbReference type="PANTHER" id="PTHR37743:SF1">
    <property type="entry name" value="ARM REPEAT SUPERFAMILY PROTEIN"/>
    <property type="match status" value="1"/>
</dbReference>
<sequence length="1093" mass="121789">MEEPHLWISDSTNSTVISSTIGKVINTLLTSRPKKLEDSISYLGSASLKTSGSLEEPLCVLKKYVRDAVKKQESLDQILVPMIENSLTWKDSRRSNQVLILLNWLFEDELLFEAVAVDLVTIIKRKDDRYIALGWCTLIRALVEHGITKKQSSDIGIQVKHQKLLKIFSSSISHLSSLVCSGSKLQDGYELPTRLSVAVADCILVLTEALIVNASTSKRSLSADKANILAASTTSASNEKQVNSISTLPQGTENVEMEYMLWNHLDELINLVLKFLAWSRKSRPLHAKGLEQVLQWLREIKKHYTLVPEQAGDDTVKTGTALLSSCWKHYCMLLRLEDYRFSKSYMEMLNQYISGIQFYTMDYSDDQSGNKDGGNDTIKFFLSCISLLLGRLDNKQFEIAMSEQGLPLSQNLLSQLQCVDEDVIERVVCILRVTLFNINCTSKKSSILDNLVSEEVLSLLLNLLDERDGIAKAVVSLIAEFCSRNIDGGCLQEVFMRLSSGNSLQRRNAIDVVSELVHVSSGSEKPLPISTRKNMIKHLIDRLGDDEHSIRIQSSNLLVMMTDPHLVLPDLVRLVYSPDERTRSSACDALAAVLKFHNKSPNLIIMLIDYLSNLYHSSELSRTPGGEGGGSNLDSDGILGLVPEWARSVEDWSIFIEQLVDKMFSEPSNVIIVRFLSCINEHLADAPNVLLPRILLYMQGQKEMCRKLLATGAGGIDKGDDSCKLRDSLFDRLCPLLIIRLLPLRVFDDLNSSSMYGHLLIEGFVDDTTDSSVENHSSIAVLLVNRALNKYEFEDVRKLAAELCGRIHPKALYPMMRSQLETATCSLDIVKIKASLFAICTSLALRGSVPSLHPVMLEIRKILEMVLTWPSLDGDEVSKAQHGCIDCLALMICAELQTSDSSKEFSMSKTNKTENVATANLVLYHVIQQLIQDRSDHGLEKPVLLSFRLCMANVIISACQKISNPRKKRLAKRIVPVLINSAAVITNSDVRAACIQVLFSAVYHLKLAILSYSSDLLRLSIKALEEGSDMEKMAGMKLMASLMSSEDEIVESIGNGLLEAKSLLKSISVMNTASPELRQMCEKLRVCMMSPIR</sequence>
<dbReference type="AlphaFoldDB" id="A0AAD4SX01"/>